<evidence type="ECO:0000313" key="5">
    <source>
        <dbReference type="EMBL" id="KOR81945.1"/>
    </source>
</evidence>
<dbReference type="Proteomes" id="UP000036932">
    <property type="component" value="Unassembled WGS sequence"/>
</dbReference>
<evidence type="ECO:0000313" key="6">
    <source>
        <dbReference type="Proteomes" id="UP000036932"/>
    </source>
</evidence>
<dbReference type="PATRIC" id="fig|1705565.3.peg.4"/>
<feature type="transmembrane region" description="Helical" evidence="3">
    <location>
        <begin position="90"/>
        <end position="109"/>
    </location>
</feature>
<organism evidence="5 6">
    <name type="scientific">Paenibacillus solani</name>
    <dbReference type="NCBI Taxonomy" id="1705565"/>
    <lineage>
        <taxon>Bacteria</taxon>
        <taxon>Bacillati</taxon>
        <taxon>Bacillota</taxon>
        <taxon>Bacilli</taxon>
        <taxon>Bacillales</taxon>
        <taxon>Paenibacillaceae</taxon>
        <taxon>Paenibacillus</taxon>
    </lineage>
</organism>
<proteinExistence type="inferred from homology"/>
<comment type="similarity">
    <text evidence="1">Belongs to the zinc-associated anti-sigma factor (ZAS) superfamily. Anti-sigma-W factor family.</text>
</comment>
<keyword evidence="3" id="KW-1133">Transmembrane helix</keyword>
<comment type="caution">
    <text evidence="5">The sequence shown here is derived from an EMBL/GenBank/DDBJ whole genome shotgun (WGS) entry which is preliminary data.</text>
</comment>
<evidence type="ECO:0000256" key="2">
    <source>
        <dbReference type="ARBA" id="ARBA00024438"/>
    </source>
</evidence>
<dbReference type="InterPro" id="IPR027383">
    <property type="entry name" value="Znf_put"/>
</dbReference>
<evidence type="ECO:0000256" key="3">
    <source>
        <dbReference type="SAM" id="Phobius"/>
    </source>
</evidence>
<feature type="domain" description="Putative zinc-finger" evidence="4">
    <location>
        <begin position="3"/>
        <end position="37"/>
    </location>
</feature>
<name>A0A0M1NIT3_9BACL</name>
<dbReference type="Gene3D" id="1.10.10.1320">
    <property type="entry name" value="Anti-sigma factor, zinc-finger domain"/>
    <property type="match status" value="1"/>
</dbReference>
<keyword evidence="3" id="KW-0812">Transmembrane</keyword>
<dbReference type="InterPro" id="IPR041916">
    <property type="entry name" value="Anti_sigma_zinc_sf"/>
</dbReference>
<evidence type="ECO:0000259" key="4">
    <source>
        <dbReference type="Pfam" id="PF13490"/>
    </source>
</evidence>
<keyword evidence="6" id="KW-1185">Reference proteome</keyword>
<dbReference type="RefSeq" id="WP_053491329.1">
    <property type="nucleotide sequence ID" value="NZ_LIUT01000005.1"/>
</dbReference>
<dbReference type="OrthoDB" id="9782842at2"/>
<dbReference type="Pfam" id="PF13490">
    <property type="entry name" value="zf-HC2"/>
    <property type="match status" value="1"/>
</dbReference>
<gene>
    <name evidence="5" type="ORF">AM231_20460</name>
</gene>
<protein>
    <recommendedName>
        <fullName evidence="2">Anti-sigma-W factor RsiW</fullName>
    </recommendedName>
</protein>
<dbReference type="AlphaFoldDB" id="A0A0M1NIT3"/>
<dbReference type="EMBL" id="LIUT01000005">
    <property type="protein sequence ID" value="KOR81945.1"/>
    <property type="molecule type" value="Genomic_DNA"/>
</dbReference>
<sequence>MDCKFAISLMHDYLDNDLSDPQQLELQKHLLDCADCRNYFEKLEHTDMLLYSLTHHATKPSDDLTERIMGMLPKPKKQKVWVQWVKNHPALTAAALFLVVMLFSTISFWSQDSQLVVKSDEFEKLVIEGDTVIIPQDQIITGDLTVENGKAKVYGQVNGNLTVIDGELFQASTAHIAGQVKDIDRAMDWIWYKISNLFTDAAYR</sequence>
<evidence type="ECO:0000256" key="1">
    <source>
        <dbReference type="ARBA" id="ARBA00024353"/>
    </source>
</evidence>
<accession>A0A0M1NIT3</accession>
<keyword evidence="3" id="KW-0472">Membrane</keyword>
<reference evidence="6" key="1">
    <citation type="submission" date="2015-08" db="EMBL/GenBank/DDBJ databases">
        <title>Genome sequencing project for genomic taxonomy and phylogenomics of Bacillus-like bacteria.</title>
        <authorList>
            <person name="Liu B."/>
            <person name="Wang J."/>
            <person name="Zhu Y."/>
            <person name="Liu G."/>
            <person name="Chen Q."/>
            <person name="Chen Z."/>
            <person name="Lan J."/>
            <person name="Che J."/>
            <person name="Ge C."/>
            <person name="Shi H."/>
            <person name="Pan Z."/>
            <person name="Liu X."/>
        </authorList>
    </citation>
    <scope>NUCLEOTIDE SEQUENCE [LARGE SCALE GENOMIC DNA]</scope>
    <source>
        <strain evidence="6">FJAT-22460</strain>
    </source>
</reference>